<name>F4GHU0_PARC1</name>
<keyword evidence="2" id="KW-1185">Reference proteome</keyword>
<dbReference type="KEGG" id="scc:Spico_0829"/>
<proteinExistence type="predicted"/>
<dbReference type="AlphaFoldDB" id="F4GHU0"/>
<accession>F4GHU0</accession>
<dbReference type="RefSeq" id="WP_013739449.1">
    <property type="nucleotide sequence ID" value="NC_015436.1"/>
</dbReference>
<dbReference type="OrthoDB" id="9928741at2"/>
<evidence type="ECO:0000313" key="2">
    <source>
        <dbReference type="Proteomes" id="UP000007939"/>
    </source>
</evidence>
<dbReference type="EMBL" id="CP002659">
    <property type="protein sequence ID" value="AEC02053.1"/>
    <property type="molecule type" value="Genomic_DNA"/>
</dbReference>
<reference evidence="1 2" key="2">
    <citation type="journal article" date="2012" name="Stand. Genomic Sci.">
        <title>Complete genome sequence of the termite hindgut bacterium Spirochaeta coccoides type strain (SPN1(T)), reclassification in the genus Sphaerochaeta as Sphaerochaeta coccoides comb. nov. and emendations of the family Spirochaetaceae and the genus Sphaerochaeta.</title>
        <authorList>
            <person name="Abt B."/>
            <person name="Han C."/>
            <person name="Scheuner C."/>
            <person name="Lu M."/>
            <person name="Lapidus A."/>
            <person name="Nolan M."/>
            <person name="Lucas S."/>
            <person name="Hammon N."/>
            <person name="Deshpande S."/>
            <person name="Cheng J.F."/>
            <person name="Tapia R."/>
            <person name="Goodwin L.A."/>
            <person name="Pitluck S."/>
            <person name="Liolios K."/>
            <person name="Pagani I."/>
            <person name="Ivanova N."/>
            <person name="Mavromatis K."/>
            <person name="Mikhailova N."/>
            <person name="Huntemann M."/>
            <person name="Pati A."/>
            <person name="Chen A."/>
            <person name="Palaniappan K."/>
            <person name="Land M."/>
            <person name="Hauser L."/>
            <person name="Brambilla E.M."/>
            <person name="Rohde M."/>
            <person name="Spring S."/>
            <person name="Gronow S."/>
            <person name="Goker M."/>
            <person name="Woyke T."/>
            <person name="Bristow J."/>
            <person name="Eisen J.A."/>
            <person name="Markowitz V."/>
            <person name="Hugenholtz P."/>
            <person name="Kyrpides N.C."/>
            <person name="Klenk H.P."/>
            <person name="Detter J.C."/>
        </authorList>
    </citation>
    <scope>NUCLEOTIDE SEQUENCE [LARGE SCALE GENOMIC DNA]</scope>
    <source>
        <strain evidence="2">ATCC BAA-1237 / DSM 17374 / SPN1</strain>
    </source>
</reference>
<sequence length="243" mass="28047">MAKGKELATTVKAWDYATAVTTGKNLVTLYNRVTLDLVREIYAAREALAKSGTRTDLTSRQDVARLSPWEQYCEDIGLSLRTAQRWLKFYLPEENRLLTSEELKAIQIEEFEALIKQLKPTFPEWRPDGWTAACEQYYREKMKGQKLLDISKRKRFEQLDLFDAAYYETLTSRITFASADDVVHFAEIQKKIEPVAYPGIPVNKQAHAFLVVEKMLQDFPEGERKHVAKALADMTRLYAEEAI</sequence>
<dbReference type="Proteomes" id="UP000007939">
    <property type="component" value="Chromosome"/>
</dbReference>
<evidence type="ECO:0000313" key="1">
    <source>
        <dbReference type="EMBL" id="AEC02053.1"/>
    </source>
</evidence>
<reference evidence="2" key="1">
    <citation type="submission" date="2011-04" db="EMBL/GenBank/DDBJ databases">
        <title>The complete genome of Spirochaeta coccoides DSM 17374.</title>
        <authorList>
            <person name="Lucas S."/>
            <person name="Copeland A."/>
            <person name="Lapidus A."/>
            <person name="Bruce D."/>
            <person name="Goodwin L."/>
            <person name="Pitluck S."/>
            <person name="Peters L."/>
            <person name="Kyrpides N."/>
            <person name="Mavromatis K."/>
            <person name="Pagani I."/>
            <person name="Ivanova N."/>
            <person name="Ovchinnikova G."/>
            <person name="Lu M."/>
            <person name="Detter J.C."/>
            <person name="Tapia R."/>
            <person name="Han C."/>
            <person name="Land M."/>
            <person name="Hauser L."/>
            <person name="Markowitz V."/>
            <person name="Cheng J.-F."/>
            <person name="Hugenholtz P."/>
            <person name="Woyke T."/>
            <person name="Wu D."/>
            <person name="Spring S."/>
            <person name="Schroeder M."/>
            <person name="Brambilla E."/>
            <person name="Klenk H.-P."/>
            <person name="Eisen J.A."/>
        </authorList>
    </citation>
    <scope>NUCLEOTIDE SEQUENCE [LARGE SCALE GENOMIC DNA]</scope>
    <source>
        <strain evidence="2">ATCC BAA-1237 / DSM 17374 / SPN1</strain>
    </source>
</reference>
<dbReference type="HOGENOM" id="CLU_1142001_0_0_12"/>
<gene>
    <name evidence="1" type="ordered locus">Spico_0829</name>
</gene>
<protein>
    <submittedName>
        <fullName evidence="1">Uncharacterized protein</fullName>
    </submittedName>
</protein>
<dbReference type="STRING" id="760011.Spico_0829"/>
<organism evidence="1 2">
    <name type="scientific">Parasphaerochaeta coccoides (strain ATCC BAA-1237 / DSM 17374 / SPN1)</name>
    <name type="common">Sphaerochaeta coccoides</name>
    <dbReference type="NCBI Taxonomy" id="760011"/>
    <lineage>
        <taxon>Bacteria</taxon>
        <taxon>Pseudomonadati</taxon>
        <taxon>Spirochaetota</taxon>
        <taxon>Spirochaetia</taxon>
        <taxon>Spirochaetales</taxon>
        <taxon>Sphaerochaetaceae</taxon>
        <taxon>Parasphaerochaeta</taxon>
    </lineage>
</organism>